<name>A0ABU0AIC8_9BACI</name>
<dbReference type="EMBL" id="JAUSUB010000012">
    <property type="protein sequence ID" value="MDQ0271016.1"/>
    <property type="molecule type" value="Genomic_DNA"/>
</dbReference>
<dbReference type="Proteomes" id="UP001238088">
    <property type="component" value="Unassembled WGS sequence"/>
</dbReference>
<gene>
    <name evidence="1" type="ORF">J2S17_002903</name>
</gene>
<reference evidence="1 2" key="1">
    <citation type="submission" date="2023-07" db="EMBL/GenBank/DDBJ databases">
        <title>Genomic Encyclopedia of Type Strains, Phase IV (KMG-IV): sequencing the most valuable type-strain genomes for metagenomic binning, comparative biology and taxonomic classification.</title>
        <authorList>
            <person name="Goeker M."/>
        </authorList>
    </citation>
    <scope>NUCLEOTIDE SEQUENCE [LARGE SCALE GENOMIC DNA]</scope>
    <source>
        <strain evidence="1 2">DSM 23494</strain>
    </source>
</reference>
<comment type="caution">
    <text evidence="1">The sequence shown here is derived from an EMBL/GenBank/DDBJ whole genome shotgun (WGS) entry which is preliminary data.</text>
</comment>
<evidence type="ECO:0000313" key="2">
    <source>
        <dbReference type="Proteomes" id="UP001238088"/>
    </source>
</evidence>
<evidence type="ECO:0000313" key="1">
    <source>
        <dbReference type="EMBL" id="MDQ0271016.1"/>
    </source>
</evidence>
<dbReference type="RefSeq" id="WP_307475890.1">
    <property type="nucleotide sequence ID" value="NZ_JAUSUB010000012.1"/>
</dbReference>
<accession>A0ABU0AIC8</accession>
<keyword evidence="2" id="KW-1185">Reference proteome</keyword>
<organism evidence="1 2">
    <name type="scientific">Cytobacillus purgationiresistens</name>
    <dbReference type="NCBI Taxonomy" id="863449"/>
    <lineage>
        <taxon>Bacteria</taxon>
        <taxon>Bacillati</taxon>
        <taxon>Bacillota</taxon>
        <taxon>Bacilli</taxon>
        <taxon>Bacillales</taxon>
        <taxon>Bacillaceae</taxon>
        <taxon>Cytobacillus</taxon>
    </lineage>
</organism>
<sequence length="166" mass="19396">MTIQVDSVVLGLNAELLPLQISNDPNLSSLILNDKNKNLPTIISKHKDITYGYIRLIFNQKEIFNEDLRDYLLHKWIITIDWLEDYITNGEAIMIEPEGISIKKGKEKTILFTNAIDKKKLILPEDEFLEKTLNSGKHFFKLFIQLTKMTEYQKYVLKIDKLLRAI</sequence>
<proteinExistence type="predicted"/>
<protein>
    <submittedName>
        <fullName evidence="1">Uncharacterized protein</fullName>
    </submittedName>
</protein>